<dbReference type="GO" id="GO:0000417">
    <property type="term" value="C:HIR complex"/>
    <property type="evidence" value="ECO:0007669"/>
    <property type="project" value="TreeGrafter"/>
</dbReference>
<dbReference type="OrthoDB" id="1741719at2759"/>
<dbReference type="GO" id="GO:0006351">
    <property type="term" value="P:DNA-templated transcription"/>
    <property type="evidence" value="ECO:0007669"/>
    <property type="project" value="InterPro"/>
</dbReference>
<dbReference type="PANTHER" id="PTHR13831">
    <property type="entry name" value="MEMBER OF THE HIR1 FAMILY OF WD-REPEAT PROTEINS"/>
    <property type="match status" value="1"/>
</dbReference>
<dbReference type="GO" id="GO:0031491">
    <property type="term" value="F:nucleosome binding"/>
    <property type="evidence" value="ECO:0007669"/>
    <property type="project" value="TreeGrafter"/>
</dbReference>
<keyword evidence="1" id="KW-0853">WD repeat</keyword>
<dbReference type="GO" id="GO:0006338">
    <property type="term" value="P:chromatin remodeling"/>
    <property type="evidence" value="ECO:0007669"/>
    <property type="project" value="TreeGrafter"/>
</dbReference>
<evidence type="ECO:0000256" key="1">
    <source>
        <dbReference type="PROSITE-ProRule" id="PRU00221"/>
    </source>
</evidence>
<accession>A0A5J4VYM6</accession>
<dbReference type="AlphaFoldDB" id="A0A5J4VYM6"/>
<dbReference type="SMART" id="SM00320">
    <property type="entry name" value="WD40"/>
    <property type="match status" value="3"/>
</dbReference>
<dbReference type="Proteomes" id="UP000324800">
    <property type="component" value="Unassembled WGS sequence"/>
</dbReference>
<name>A0A5J4VYM6_9EUKA</name>
<dbReference type="GO" id="GO:0000785">
    <property type="term" value="C:chromatin"/>
    <property type="evidence" value="ECO:0007669"/>
    <property type="project" value="TreeGrafter"/>
</dbReference>
<dbReference type="Gene3D" id="2.130.10.10">
    <property type="entry name" value="YVTN repeat-like/Quinoprotein amine dehydrogenase"/>
    <property type="match status" value="1"/>
</dbReference>
<proteinExistence type="predicted"/>
<feature type="repeat" description="WD" evidence="1">
    <location>
        <begin position="132"/>
        <end position="165"/>
    </location>
</feature>
<evidence type="ECO:0000313" key="2">
    <source>
        <dbReference type="EMBL" id="KAA6387510.1"/>
    </source>
</evidence>
<organism evidence="2 3">
    <name type="scientific">Streblomastix strix</name>
    <dbReference type="NCBI Taxonomy" id="222440"/>
    <lineage>
        <taxon>Eukaryota</taxon>
        <taxon>Metamonada</taxon>
        <taxon>Preaxostyla</taxon>
        <taxon>Oxymonadida</taxon>
        <taxon>Streblomastigidae</taxon>
        <taxon>Streblomastix</taxon>
    </lineage>
</organism>
<dbReference type="InterPro" id="IPR031120">
    <property type="entry name" value="HIR1-like"/>
</dbReference>
<dbReference type="InterPro" id="IPR001680">
    <property type="entry name" value="WD40_rpt"/>
</dbReference>
<dbReference type="InterPro" id="IPR015943">
    <property type="entry name" value="WD40/YVTN_repeat-like_dom_sf"/>
</dbReference>
<protein>
    <submittedName>
        <fullName evidence="2">Uncharacterized protein</fullName>
    </submittedName>
</protein>
<feature type="repeat" description="WD" evidence="1">
    <location>
        <begin position="66"/>
        <end position="98"/>
    </location>
</feature>
<comment type="caution">
    <text evidence="2">The sequence shown here is derived from an EMBL/GenBank/DDBJ whole genome shotgun (WGS) entry which is preliminary data.</text>
</comment>
<dbReference type="GO" id="GO:0005634">
    <property type="term" value="C:nucleus"/>
    <property type="evidence" value="ECO:0007669"/>
    <property type="project" value="InterPro"/>
</dbReference>
<gene>
    <name evidence="2" type="ORF">EZS28_016965</name>
</gene>
<dbReference type="PROSITE" id="PS50082">
    <property type="entry name" value="WD_REPEATS_2"/>
    <property type="match status" value="2"/>
</dbReference>
<dbReference type="EMBL" id="SNRW01004346">
    <property type="protein sequence ID" value="KAA6387510.1"/>
    <property type="molecule type" value="Genomic_DNA"/>
</dbReference>
<sequence length="400" mass="44845">MSASFFFPISIRKSSRRKDALFSIDIHPDDSCFVTAGNSLDLWDFEAVLNCNKENDDKVDKLICSLQGHKGSINCVRFAPNGNLLASCGTSDPGIFVWAPNIQSSIEQSQQLNSVGLKSKDAKWTLCYRGTIHGHNRDIQDMCWSSDSQSVFTCGQDLQVIKWNIPSFNEGINKNQNSYSQIALSPGPNIPHRLNVQIVWRVSLDSNVGMLKGLALDPKEGICLAVQGEHAIILINSYNGQLMNDQLNDGDIIMNRDILTIKSPKHQQISSSNFITSSAYSQQTFQTIQHPDLNRSSSNIQQQSQLPYSDIFTQQSASSIQQSQSQQQSAIARQLPITQQSSITSFLTHRTDQIDFCRLSWFPDGSKLVGVGGKTDIFTIDEKEMEQWDVEEEYEDEDEY</sequence>
<dbReference type="PANTHER" id="PTHR13831:SF0">
    <property type="entry name" value="PROTEIN HIRA"/>
    <property type="match status" value="1"/>
</dbReference>
<reference evidence="2 3" key="1">
    <citation type="submission" date="2019-03" db="EMBL/GenBank/DDBJ databases">
        <title>Single cell metagenomics reveals metabolic interactions within the superorganism composed of flagellate Streblomastix strix and complex community of Bacteroidetes bacteria on its surface.</title>
        <authorList>
            <person name="Treitli S.C."/>
            <person name="Kolisko M."/>
            <person name="Husnik F."/>
            <person name="Keeling P."/>
            <person name="Hampl V."/>
        </authorList>
    </citation>
    <scope>NUCLEOTIDE SEQUENCE [LARGE SCALE GENOMIC DNA]</scope>
    <source>
        <strain evidence="2">ST1C</strain>
    </source>
</reference>
<dbReference type="SUPFAM" id="SSF82171">
    <property type="entry name" value="DPP6 N-terminal domain-like"/>
    <property type="match status" value="1"/>
</dbReference>
<dbReference type="Pfam" id="PF00400">
    <property type="entry name" value="WD40"/>
    <property type="match status" value="2"/>
</dbReference>
<evidence type="ECO:0000313" key="3">
    <source>
        <dbReference type="Proteomes" id="UP000324800"/>
    </source>
</evidence>